<dbReference type="OrthoDB" id="9761717at2"/>
<dbReference type="AlphaFoldDB" id="A0A2S7K0I1"/>
<comment type="cofactor">
    <cofactor evidence="2">
        <name>Fe cation</name>
        <dbReference type="ChEBI" id="CHEBI:24875"/>
    </cofactor>
</comment>
<dbReference type="PANTHER" id="PTHR43600">
    <property type="entry name" value="COENZYME F420 HYDROGENASE, SUBUNIT ALPHA"/>
    <property type="match status" value="1"/>
</dbReference>
<dbReference type="InterPro" id="IPR018194">
    <property type="entry name" value="Ni-dep_hyd_lsu_Ni_BS"/>
</dbReference>
<dbReference type="GO" id="GO:0016151">
    <property type="term" value="F:nickel cation binding"/>
    <property type="evidence" value="ECO:0007669"/>
    <property type="project" value="InterPro"/>
</dbReference>
<feature type="binding site" evidence="2">
    <location>
        <position position="414"/>
    </location>
    <ligand>
        <name>Ni(2+)</name>
        <dbReference type="ChEBI" id="CHEBI:49786"/>
    </ligand>
</feature>
<proteinExistence type="predicted"/>
<dbReference type="PROSITE" id="PS00508">
    <property type="entry name" value="NI_HGENASE_L_2"/>
    <property type="match status" value="1"/>
</dbReference>
<protein>
    <submittedName>
        <fullName evidence="3">Ni/Fe hydrogenase subunit alpha</fullName>
    </submittedName>
</protein>
<feature type="binding site" evidence="2">
    <location>
        <position position="63"/>
    </location>
    <ligand>
        <name>Ni(2+)</name>
        <dbReference type="ChEBI" id="CHEBI:49786"/>
    </ligand>
</feature>
<evidence type="ECO:0000313" key="4">
    <source>
        <dbReference type="Proteomes" id="UP000239504"/>
    </source>
</evidence>
<feature type="binding site" evidence="2">
    <location>
        <position position="44"/>
    </location>
    <ligand>
        <name>Mg(2+)</name>
        <dbReference type="ChEBI" id="CHEBI:18420"/>
    </ligand>
</feature>
<feature type="binding site" evidence="2">
    <location>
        <position position="66"/>
    </location>
    <ligand>
        <name>Ni(2+)</name>
        <dbReference type="ChEBI" id="CHEBI:49786"/>
    </ligand>
</feature>
<dbReference type="PANTHER" id="PTHR43600:SF4">
    <property type="entry name" value="CYTOSOLIC NIFE-HYDROGENASE, ALPHA SUBUNIT"/>
    <property type="match status" value="1"/>
</dbReference>
<comment type="cofactor">
    <cofactor evidence="2">
        <name>Ni(2+)</name>
        <dbReference type="ChEBI" id="CHEBI:49786"/>
    </cofactor>
</comment>
<organism evidence="3 4">
    <name type="scientific">Hyphococcus luteus</name>
    <dbReference type="NCBI Taxonomy" id="2058213"/>
    <lineage>
        <taxon>Bacteria</taxon>
        <taxon>Pseudomonadati</taxon>
        <taxon>Pseudomonadota</taxon>
        <taxon>Alphaproteobacteria</taxon>
        <taxon>Parvularculales</taxon>
        <taxon>Parvularculaceae</taxon>
        <taxon>Hyphococcus</taxon>
    </lineage>
</organism>
<evidence type="ECO:0000256" key="2">
    <source>
        <dbReference type="PIRSR" id="PIRSR601501-1"/>
    </source>
</evidence>
<evidence type="ECO:0000313" key="3">
    <source>
        <dbReference type="EMBL" id="PQA85971.1"/>
    </source>
</evidence>
<evidence type="ECO:0000256" key="1">
    <source>
        <dbReference type="ARBA" id="ARBA00023002"/>
    </source>
</evidence>
<dbReference type="Gene3D" id="1.10.645.10">
    <property type="entry name" value="Cytochrome-c3 Hydrogenase, chain B"/>
    <property type="match status" value="1"/>
</dbReference>
<keyword evidence="1" id="KW-0560">Oxidoreductase</keyword>
<accession>A0A2S7K0I1</accession>
<comment type="caution">
    <text evidence="3">The sequence shown here is derived from an EMBL/GenBank/DDBJ whole genome shotgun (WGS) entry which is preliminary data.</text>
</comment>
<sequence length="436" mass="48906">MTRRTINVEYLARVEGEGALNATIRDGVVEQVELNIFEPPRFFEAFLRGRDFREAPDITARICGICPVAYQMSAVHAMEAACGGALPDPLHVLRRLLYCGEWIESHVLHIFMLHAPDFLGCHGVVEMAKTHGDLVRRALRMKKAGNAIVATVGGREVHPVNVRVGGFYRAPRRADLLKLRDELQWARDAAIETLNWAAGLPYPDYERDYLLVALRNPSHYPMNEGRIVSSAGLDIPYDDFENHFQEIHVPHSTALHGRTKQGRSYLVGPLARFALNHDRLSPEIVALAEKAGLTPSCRNPYKSLIARAVEVLFAFDLALEIIDGYREPDAPAIDVEPREANGRWATEAPRGLLYHRYEIGDDGLIKEARIVPPTSQNQPSIEKDVRGVIEANLDMADDVLQHRCEQTIRNYDPCISCSTHFLKLNIERLTGDEAQA</sequence>
<keyword evidence="4" id="KW-1185">Reference proteome</keyword>
<feature type="binding site" evidence="2">
    <location>
        <position position="417"/>
    </location>
    <ligand>
        <name>Fe cation</name>
        <dbReference type="ChEBI" id="CHEBI:24875"/>
    </ligand>
</feature>
<feature type="binding site" evidence="2">
    <location>
        <position position="370"/>
    </location>
    <ligand>
        <name>Mg(2+)</name>
        <dbReference type="ChEBI" id="CHEBI:18420"/>
    </ligand>
</feature>
<dbReference type="EMBL" id="PJCH01000015">
    <property type="protein sequence ID" value="PQA85971.1"/>
    <property type="molecule type" value="Genomic_DNA"/>
</dbReference>
<keyword evidence="2" id="KW-0479">Metal-binding</keyword>
<dbReference type="Pfam" id="PF00374">
    <property type="entry name" value="NiFeSe_Hases"/>
    <property type="match status" value="2"/>
</dbReference>
<gene>
    <name evidence="3" type="ORF">CW354_16430</name>
</gene>
<keyword evidence="2" id="KW-0460">Magnesium</keyword>
<feature type="binding site" evidence="2">
    <location>
        <position position="420"/>
    </location>
    <ligand>
        <name>Mg(2+)</name>
        <dbReference type="ChEBI" id="CHEBI:18420"/>
    </ligand>
</feature>
<feature type="binding site" evidence="2">
    <location>
        <position position="66"/>
    </location>
    <ligand>
        <name>Fe cation</name>
        <dbReference type="ChEBI" id="CHEBI:24875"/>
    </ligand>
</feature>
<dbReference type="Proteomes" id="UP000239504">
    <property type="component" value="Unassembled WGS sequence"/>
</dbReference>
<name>A0A2S7K0I1_9PROT</name>
<keyword evidence="2" id="KW-0533">Nickel</keyword>
<keyword evidence="2" id="KW-0408">Iron</keyword>
<dbReference type="InterPro" id="IPR029014">
    <property type="entry name" value="NiFe-Hase_large"/>
</dbReference>
<dbReference type="RefSeq" id="WP_104831184.1">
    <property type="nucleotide sequence ID" value="NZ_PJCH01000015.1"/>
</dbReference>
<dbReference type="SUPFAM" id="SSF56762">
    <property type="entry name" value="HydB/Nqo4-like"/>
    <property type="match status" value="1"/>
</dbReference>
<reference evidence="3 4" key="1">
    <citation type="submission" date="2017-12" db="EMBL/GenBank/DDBJ databases">
        <authorList>
            <person name="Hurst M.R.H."/>
        </authorList>
    </citation>
    <scope>NUCLEOTIDE SEQUENCE [LARGE SCALE GENOMIC DNA]</scope>
    <source>
        <strain evidence="3 4">SY-3-19</strain>
    </source>
</reference>
<dbReference type="GO" id="GO:0008901">
    <property type="term" value="F:ferredoxin hydrogenase activity"/>
    <property type="evidence" value="ECO:0007669"/>
    <property type="project" value="InterPro"/>
</dbReference>
<dbReference type="InterPro" id="IPR001501">
    <property type="entry name" value="Ni-dep_hyd_lsu"/>
</dbReference>